<sequence>MIPPTYGPRGQKGKGRRLGSLGGRQKAGAMRNLPTDLEVLPSPLLLEQMEREAAQRQRVREGCFFPPPLSSDVPPLLLPYRQLSRHLPPVTGETLTCRGLNSRSGVGKGAPLLREASPHLPATQKFPRVAQLPPLGPLSAPGFPMAPPKRSWGSVKKVFFSPIKVFKRTFPCFSPVPGADGKGSGSGEGQKGVSKAVFPRSTFPPGLSRGCPPAAAEEPTPGLRGLLLRVKSPPRQVPVRV</sequence>
<protein>
    <submittedName>
        <fullName evidence="2">Uncharacterized protein</fullName>
    </submittedName>
</protein>
<reference evidence="2 3" key="1">
    <citation type="submission" date="2021-06" db="EMBL/GenBank/DDBJ databases">
        <authorList>
            <person name="Palmer J.M."/>
        </authorList>
    </citation>
    <scope>NUCLEOTIDE SEQUENCE [LARGE SCALE GENOMIC DNA]</scope>
    <source>
        <strain evidence="2 3">MEX-2019</strain>
        <tissue evidence="2">Muscle</tissue>
    </source>
</reference>
<feature type="compositionally biased region" description="Gly residues" evidence="1">
    <location>
        <begin position="180"/>
        <end position="190"/>
    </location>
</feature>
<feature type="region of interest" description="Disordered" evidence="1">
    <location>
        <begin position="1"/>
        <end position="33"/>
    </location>
</feature>
<evidence type="ECO:0000256" key="1">
    <source>
        <dbReference type="SAM" id="MobiDB-lite"/>
    </source>
</evidence>
<accession>A0AAV9RFE3</accession>
<dbReference type="Proteomes" id="UP001311232">
    <property type="component" value="Unassembled WGS sequence"/>
</dbReference>
<dbReference type="AlphaFoldDB" id="A0AAV9RFE3"/>
<dbReference type="EMBL" id="JAHHUM010002020">
    <property type="protein sequence ID" value="KAK5607609.1"/>
    <property type="molecule type" value="Genomic_DNA"/>
</dbReference>
<feature type="region of interest" description="Disordered" evidence="1">
    <location>
        <begin position="176"/>
        <end position="241"/>
    </location>
</feature>
<gene>
    <name evidence="2" type="ORF">CRENBAI_013981</name>
</gene>
<comment type="caution">
    <text evidence="2">The sequence shown here is derived from an EMBL/GenBank/DDBJ whole genome shotgun (WGS) entry which is preliminary data.</text>
</comment>
<evidence type="ECO:0000313" key="2">
    <source>
        <dbReference type="EMBL" id="KAK5607609.1"/>
    </source>
</evidence>
<proteinExistence type="predicted"/>
<organism evidence="2 3">
    <name type="scientific">Crenichthys baileyi</name>
    <name type="common">White River springfish</name>
    <dbReference type="NCBI Taxonomy" id="28760"/>
    <lineage>
        <taxon>Eukaryota</taxon>
        <taxon>Metazoa</taxon>
        <taxon>Chordata</taxon>
        <taxon>Craniata</taxon>
        <taxon>Vertebrata</taxon>
        <taxon>Euteleostomi</taxon>
        <taxon>Actinopterygii</taxon>
        <taxon>Neopterygii</taxon>
        <taxon>Teleostei</taxon>
        <taxon>Neoteleostei</taxon>
        <taxon>Acanthomorphata</taxon>
        <taxon>Ovalentaria</taxon>
        <taxon>Atherinomorphae</taxon>
        <taxon>Cyprinodontiformes</taxon>
        <taxon>Goodeidae</taxon>
        <taxon>Crenichthys</taxon>
    </lineage>
</organism>
<evidence type="ECO:0000313" key="3">
    <source>
        <dbReference type="Proteomes" id="UP001311232"/>
    </source>
</evidence>
<keyword evidence="3" id="KW-1185">Reference proteome</keyword>
<name>A0AAV9RFE3_9TELE</name>